<accession>A0A858BVZ8</accession>
<protein>
    <recommendedName>
        <fullName evidence="1">Electron transfer flavoprotein small subunit</fullName>
    </recommendedName>
</protein>
<dbReference type="InterPro" id="IPR012255">
    <property type="entry name" value="ETF_b"/>
</dbReference>
<dbReference type="InterPro" id="IPR033948">
    <property type="entry name" value="ETF_beta_N"/>
</dbReference>
<evidence type="ECO:0000313" key="3">
    <source>
        <dbReference type="EMBL" id="QIB68904.1"/>
    </source>
</evidence>
<evidence type="ECO:0000313" key="4">
    <source>
        <dbReference type="Proteomes" id="UP000466848"/>
    </source>
</evidence>
<dbReference type="SUPFAM" id="SSF52402">
    <property type="entry name" value="Adenine nucleotide alpha hydrolases-like"/>
    <property type="match status" value="1"/>
</dbReference>
<dbReference type="PIRSF" id="PIRSF000090">
    <property type="entry name" value="Beta-ETF"/>
    <property type="match status" value="1"/>
</dbReference>
<dbReference type="InterPro" id="IPR014729">
    <property type="entry name" value="Rossmann-like_a/b/a_fold"/>
</dbReference>
<sequence length="274" mass="30189">MNVIVLIKEVPDMDTVRFDTENGRVDRSSAEAEINPFDLNALQAAVELKEQGATVTVLTMGPPRAEKTVRDAYARGADLGVLLSDSKFGGADTWATSVTLAAGIKKLGAFDLVLCGEKSVDGDTAQVGAEIAEILGIPHAYYVEHIQNVSKDSIQVRVEDICGSKQVRELTLPALISVTKNLNTVQLPEIRRKLLSLNVPITKFGLEDMAGHTSQEQVGLKGSKTKVLKIYVPAEIQRNNRIYRDHFNQFQKNVWAELCKRNLLPNRGDQHEII</sequence>
<dbReference type="Proteomes" id="UP000466848">
    <property type="component" value="Chromosome"/>
</dbReference>
<dbReference type="EMBL" id="CP048649">
    <property type="protein sequence ID" value="QIB68904.1"/>
    <property type="molecule type" value="Genomic_DNA"/>
</dbReference>
<evidence type="ECO:0000259" key="2">
    <source>
        <dbReference type="SMART" id="SM00893"/>
    </source>
</evidence>
<organism evidence="3 4">
    <name type="scientific">Aminipila butyrica</name>
    <dbReference type="NCBI Taxonomy" id="433296"/>
    <lineage>
        <taxon>Bacteria</taxon>
        <taxon>Bacillati</taxon>
        <taxon>Bacillota</taxon>
        <taxon>Clostridia</taxon>
        <taxon>Peptostreptococcales</taxon>
        <taxon>Anaerovoracaceae</taxon>
        <taxon>Aminipila</taxon>
    </lineage>
</organism>
<dbReference type="Pfam" id="PF01012">
    <property type="entry name" value="ETF"/>
    <property type="match status" value="1"/>
</dbReference>
<dbReference type="KEGG" id="abut:Ami103574_06020"/>
<dbReference type="SMART" id="SM00893">
    <property type="entry name" value="ETF"/>
    <property type="match status" value="1"/>
</dbReference>
<gene>
    <name evidence="3" type="ORF">Ami103574_06020</name>
</gene>
<evidence type="ECO:0000256" key="1">
    <source>
        <dbReference type="ARBA" id="ARBA00042002"/>
    </source>
</evidence>
<dbReference type="PANTHER" id="PTHR21294:SF17">
    <property type="entry name" value="PROTEIN FIXA"/>
    <property type="match status" value="1"/>
</dbReference>
<dbReference type="InterPro" id="IPR014730">
    <property type="entry name" value="ETF_a/b_N"/>
</dbReference>
<keyword evidence="4" id="KW-1185">Reference proteome</keyword>
<dbReference type="RefSeq" id="WP_163065767.1">
    <property type="nucleotide sequence ID" value="NZ_CP048649.1"/>
</dbReference>
<dbReference type="GO" id="GO:0009055">
    <property type="term" value="F:electron transfer activity"/>
    <property type="evidence" value="ECO:0007669"/>
    <property type="project" value="InterPro"/>
</dbReference>
<dbReference type="PANTHER" id="PTHR21294">
    <property type="entry name" value="ELECTRON TRANSFER FLAVOPROTEIN BETA-SUBUNIT"/>
    <property type="match status" value="1"/>
</dbReference>
<name>A0A858BVZ8_9FIRM</name>
<dbReference type="AlphaFoldDB" id="A0A858BVZ8"/>
<reference evidence="3 4" key="1">
    <citation type="submission" date="2020-02" db="EMBL/GenBank/DDBJ databases">
        <authorList>
            <person name="Kim Y.B."/>
            <person name="Roh S.W."/>
        </authorList>
    </citation>
    <scope>NUCLEOTIDE SEQUENCE [LARGE SCALE GENOMIC DNA]</scope>
    <source>
        <strain evidence="3 4">DSM 103574</strain>
    </source>
</reference>
<proteinExistence type="predicted"/>
<dbReference type="CDD" id="cd01714">
    <property type="entry name" value="ETF_beta"/>
    <property type="match status" value="1"/>
</dbReference>
<dbReference type="Gene3D" id="3.40.50.620">
    <property type="entry name" value="HUPs"/>
    <property type="match status" value="1"/>
</dbReference>
<feature type="domain" description="Electron transfer flavoprotein alpha/beta-subunit N-terminal" evidence="2">
    <location>
        <begin position="22"/>
        <end position="213"/>
    </location>
</feature>